<dbReference type="InterPro" id="IPR004294">
    <property type="entry name" value="Carotenoid_Oase"/>
</dbReference>
<keyword evidence="10" id="KW-1133">Transmembrane helix</keyword>
<feature type="compositionally biased region" description="Basic and acidic residues" evidence="9">
    <location>
        <begin position="1"/>
        <end position="12"/>
    </location>
</feature>
<comment type="similarity">
    <text evidence="1">Belongs to the carotenoid oxygenase family.</text>
</comment>
<dbReference type="EMBL" id="JAHRHJ020000001">
    <property type="protein sequence ID" value="KAH9329508.1"/>
    <property type="molecule type" value="Genomic_DNA"/>
</dbReference>
<comment type="cofactor">
    <cofactor evidence="8">
        <name>Fe(2+)</name>
        <dbReference type="ChEBI" id="CHEBI:29033"/>
    </cofactor>
    <text evidence="8">Binds 1 Fe(2+) ion per subunit.</text>
</comment>
<dbReference type="PANTHER" id="PTHR10543:SF89">
    <property type="entry name" value="CAROTENOID 9,10(9',10')-CLEAVAGE DIOXYGENASE 1"/>
    <property type="match status" value="1"/>
</dbReference>
<accession>A0AA38LLM2</accession>
<evidence type="ECO:0000256" key="6">
    <source>
        <dbReference type="ARBA" id="ARBA00039084"/>
    </source>
</evidence>
<evidence type="ECO:0000256" key="8">
    <source>
        <dbReference type="PIRSR" id="PIRSR604294-1"/>
    </source>
</evidence>
<evidence type="ECO:0000256" key="5">
    <source>
        <dbReference type="ARBA" id="ARBA00023004"/>
    </source>
</evidence>
<gene>
    <name evidence="11" type="ORF">KI387_001616</name>
</gene>
<evidence type="ECO:0000256" key="10">
    <source>
        <dbReference type="SAM" id="Phobius"/>
    </source>
</evidence>
<keyword evidence="10" id="KW-0472">Membrane</keyword>
<keyword evidence="4" id="KW-0560">Oxidoreductase</keyword>
<organism evidence="11 12">
    <name type="scientific">Taxus chinensis</name>
    <name type="common">Chinese yew</name>
    <name type="synonym">Taxus wallichiana var. chinensis</name>
    <dbReference type="NCBI Taxonomy" id="29808"/>
    <lineage>
        <taxon>Eukaryota</taxon>
        <taxon>Viridiplantae</taxon>
        <taxon>Streptophyta</taxon>
        <taxon>Embryophyta</taxon>
        <taxon>Tracheophyta</taxon>
        <taxon>Spermatophyta</taxon>
        <taxon>Pinopsida</taxon>
        <taxon>Pinidae</taxon>
        <taxon>Conifers II</taxon>
        <taxon>Cupressales</taxon>
        <taxon>Taxaceae</taxon>
        <taxon>Taxus</taxon>
    </lineage>
</organism>
<dbReference type="OMA" id="PGRRICT"/>
<evidence type="ECO:0000256" key="3">
    <source>
        <dbReference type="ARBA" id="ARBA00022964"/>
    </source>
</evidence>
<keyword evidence="5 8" id="KW-0408">Iron</keyword>
<evidence type="ECO:0000256" key="9">
    <source>
        <dbReference type="SAM" id="MobiDB-lite"/>
    </source>
</evidence>
<reference evidence="11 12" key="1">
    <citation type="journal article" date="2021" name="Nat. Plants">
        <title>The Taxus genome provides insights into paclitaxel biosynthesis.</title>
        <authorList>
            <person name="Xiong X."/>
            <person name="Gou J."/>
            <person name="Liao Q."/>
            <person name="Li Y."/>
            <person name="Zhou Q."/>
            <person name="Bi G."/>
            <person name="Li C."/>
            <person name="Du R."/>
            <person name="Wang X."/>
            <person name="Sun T."/>
            <person name="Guo L."/>
            <person name="Liang H."/>
            <person name="Lu P."/>
            <person name="Wu Y."/>
            <person name="Zhang Z."/>
            <person name="Ro D.K."/>
            <person name="Shang Y."/>
            <person name="Huang S."/>
            <person name="Yan J."/>
        </authorList>
    </citation>
    <scope>NUCLEOTIDE SEQUENCE [LARGE SCALE GENOMIC DNA]</scope>
    <source>
        <strain evidence="11">Ta-2019</strain>
    </source>
</reference>
<evidence type="ECO:0000256" key="7">
    <source>
        <dbReference type="ARBA" id="ARBA00048709"/>
    </source>
</evidence>
<protein>
    <recommendedName>
        <fullName evidence="6">carotenoid 9,10-dioxygenase</fullName>
        <ecNumber evidence="6">1.14.99.n4</ecNumber>
    </recommendedName>
</protein>
<name>A0AA38LLM2_TAXCH</name>
<keyword evidence="3" id="KW-0223">Dioxygenase</keyword>
<proteinExistence type="inferred from homology"/>
<dbReference type="EC" id="1.14.99.n4" evidence="6"/>
<evidence type="ECO:0000256" key="2">
    <source>
        <dbReference type="ARBA" id="ARBA00022723"/>
    </source>
</evidence>
<dbReference type="GO" id="GO:0046872">
    <property type="term" value="F:metal ion binding"/>
    <property type="evidence" value="ECO:0007669"/>
    <property type="project" value="UniProtKB-KW"/>
</dbReference>
<evidence type="ECO:0000313" key="11">
    <source>
        <dbReference type="EMBL" id="KAH9329508.1"/>
    </source>
</evidence>
<feature type="region of interest" description="Disordered" evidence="9">
    <location>
        <begin position="1"/>
        <end position="21"/>
    </location>
</feature>
<comment type="caution">
    <text evidence="11">The sequence shown here is derived from an EMBL/GenBank/DDBJ whole genome shotgun (WGS) entry which is preliminary data.</text>
</comment>
<dbReference type="PANTHER" id="PTHR10543">
    <property type="entry name" value="BETA-CAROTENE DIOXYGENASE"/>
    <property type="match status" value="1"/>
</dbReference>
<feature type="binding site" evidence="8">
    <location>
        <position position="255"/>
    </location>
    <ligand>
        <name>Fe cation</name>
        <dbReference type="ChEBI" id="CHEBI:24875"/>
        <note>catalytic</note>
    </ligand>
</feature>
<keyword evidence="2 8" id="KW-0479">Metal-binding</keyword>
<evidence type="ECO:0000313" key="12">
    <source>
        <dbReference type="Proteomes" id="UP000824469"/>
    </source>
</evidence>
<keyword evidence="12" id="KW-1185">Reference proteome</keyword>
<dbReference type="GO" id="GO:0009570">
    <property type="term" value="C:chloroplast stroma"/>
    <property type="evidence" value="ECO:0007669"/>
    <property type="project" value="TreeGrafter"/>
</dbReference>
<feature type="binding site" evidence="8">
    <location>
        <position position="368"/>
    </location>
    <ligand>
        <name>Fe cation</name>
        <dbReference type="ChEBI" id="CHEBI:24875"/>
        <note>catalytic</note>
    </ligand>
</feature>
<dbReference type="Proteomes" id="UP000824469">
    <property type="component" value="Unassembled WGS sequence"/>
</dbReference>
<dbReference type="GO" id="GO:0016121">
    <property type="term" value="P:carotene catabolic process"/>
    <property type="evidence" value="ECO:0007669"/>
    <property type="project" value="TreeGrafter"/>
</dbReference>
<keyword evidence="10" id="KW-0812">Transmembrane</keyword>
<evidence type="ECO:0000256" key="1">
    <source>
        <dbReference type="ARBA" id="ARBA00006787"/>
    </source>
</evidence>
<dbReference type="Pfam" id="PF03055">
    <property type="entry name" value="RPE65"/>
    <property type="match status" value="2"/>
</dbReference>
<feature type="binding site" evidence="8">
    <location>
        <position position="582"/>
    </location>
    <ligand>
        <name>Fe cation</name>
        <dbReference type="ChEBI" id="CHEBI:24875"/>
        <note>catalytic</note>
    </ligand>
</feature>
<evidence type="ECO:0000256" key="4">
    <source>
        <dbReference type="ARBA" id="ARBA00023002"/>
    </source>
</evidence>
<dbReference type="AlphaFoldDB" id="A0AA38LLM2"/>
<comment type="catalytic activity">
    <reaction evidence="7">
        <text>all-trans-zeaxanthin + 2 O2 = 4,9-dimethyldodeca-2,4,6,8,10-pentaenedial + 2 (3R)-hydroxy-beta-ionone</text>
        <dbReference type="Rhea" id="RHEA:26393"/>
        <dbReference type="ChEBI" id="CHEBI:15379"/>
        <dbReference type="ChEBI" id="CHEBI:27547"/>
        <dbReference type="ChEBI" id="CHEBI:53171"/>
        <dbReference type="ChEBI" id="CHEBI:53173"/>
        <dbReference type="EC" id="1.14.99.n4"/>
    </reaction>
</comment>
<feature type="binding site" evidence="8">
    <location>
        <position position="303"/>
    </location>
    <ligand>
        <name>Fe cation</name>
        <dbReference type="ChEBI" id="CHEBI:24875"/>
        <note>catalytic</note>
    </ligand>
</feature>
<dbReference type="GO" id="GO:0010436">
    <property type="term" value="F:carotenoid dioxygenase activity"/>
    <property type="evidence" value="ECO:0007669"/>
    <property type="project" value="TreeGrafter"/>
</dbReference>
<feature type="transmembrane region" description="Helical" evidence="10">
    <location>
        <begin position="143"/>
        <end position="162"/>
    </location>
</feature>
<sequence>MEKPSKISDHENGGNITEVHPRPQKGVIASVIDLAEKLVVRLLYGSAKPLHYLSANFAPVSHETPPHTDLPLVGHLPVSITMELNSINDNTFCSIAFSHRYSISEMPGRRICTGSTETGAFHFSIFCVAREFKLKDKGTKWILFLRILIMSNILMMHIPMFLSEVEQNVARPENKRWKGELRFAVRENFSSQTRGIFRGCQISQGNTALIYHHGRLLALNEGDKPYALRVLEDGDLQTLGLMDYDKRLTHSFTAHPKVDPVTGEMFTFGYQFTPPYVTYHVVTKEGYMLDPVPITIPEPVMMHDFAITTNYAIFMDLPLYFRPKNMMKAKPILSFDQTKRARFGVLPRYAKDELQIRWFELPNCYIFHNGNILIIDKLNAGFSLYSYYGSAAKANAWEDGDEIILYTCRLSDLDLEMAAGPVKENLKNYTNEFYEMRFNLKTGDASQKKLSESAVDFPRINENYIGRKQRFVYGTIIESLTKVKGVAKFDLQAEPEVGKIQIDVGGNVTGIFEFGRGRYGSEAIFVPRESGVELDEDDGYLICFVHDENTGKSEVNVIDARTMSPEPVAIVSLPARVPYGFHAFFVTEVCI</sequence>